<keyword evidence="2" id="KW-0733">Signal recognition particle</keyword>
<accession>A0RXG6</accession>
<keyword evidence="3" id="KW-0687">Ribonucleoprotein</keyword>
<evidence type="ECO:0000313" key="4">
    <source>
        <dbReference type="EMBL" id="ABK78033.1"/>
    </source>
</evidence>
<evidence type="ECO:0000313" key="5">
    <source>
        <dbReference type="Proteomes" id="UP000000758"/>
    </source>
</evidence>
<keyword evidence="1" id="KW-0963">Cytoplasm</keyword>
<gene>
    <name evidence="4" type="ordered locus">CENSYa_1411</name>
</gene>
<dbReference type="GO" id="GO:0008312">
    <property type="term" value="F:7S RNA binding"/>
    <property type="evidence" value="ECO:0007669"/>
    <property type="project" value="InterPro"/>
</dbReference>
<organism evidence="4 5">
    <name type="scientific">Cenarchaeum symbiosum (strain A)</name>
    <dbReference type="NCBI Taxonomy" id="414004"/>
    <lineage>
        <taxon>Archaea</taxon>
        <taxon>Nitrososphaerota</taxon>
        <taxon>Candidatus Cenarchaeales</taxon>
        <taxon>Candidatus Cenarchaeaceae</taxon>
        <taxon>Candidatus Cenarchaeum</taxon>
    </lineage>
</organism>
<protein>
    <submittedName>
        <fullName evidence="4">Signal recognition particle, 19 kDa protein</fullName>
    </submittedName>
</protein>
<evidence type="ECO:0000256" key="1">
    <source>
        <dbReference type="ARBA" id="ARBA00022490"/>
    </source>
</evidence>
<sequence length="101" mass="11332">MKDYEHVVVWLDYFNKNLTRSKGRRLGRERCVFDPSFKELADAAAAAGLEVSESNEGARHPRRPYVRSGYVAVPKSPPKGRILERIASGMLSKRAGRSKKG</sequence>
<dbReference type="Gene3D" id="3.30.56.30">
    <property type="entry name" value="Signal recognition particle, SRP19-like subunit"/>
    <property type="match status" value="1"/>
</dbReference>
<dbReference type="Proteomes" id="UP000000758">
    <property type="component" value="Chromosome"/>
</dbReference>
<dbReference type="EMBL" id="DP000238">
    <property type="protein sequence ID" value="ABK78033.1"/>
    <property type="molecule type" value="Genomic_DNA"/>
</dbReference>
<dbReference type="Pfam" id="PF01922">
    <property type="entry name" value="SRP19"/>
    <property type="match status" value="1"/>
</dbReference>
<dbReference type="STRING" id="414004.CENSYa_1411"/>
<name>A0RXG6_CENSY</name>
<dbReference type="KEGG" id="csy:CENSYa_1411"/>
<evidence type="ECO:0000256" key="3">
    <source>
        <dbReference type="ARBA" id="ARBA00023274"/>
    </source>
</evidence>
<dbReference type="HOGENOM" id="CLU_169299_1_0_2"/>
<dbReference type="SUPFAM" id="SSF69695">
    <property type="entry name" value="SRP19"/>
    <property type="match status" value="1"/>
</dbReference>
<dbReference type="EnsemblBacteria" id="ABK78033">
    <property type="protein sequence ID" value="ABK78033"/>
    <property type="gene ID" value="CENSYa_1411"/>
</dbReference>
<dbReference type="GO" id="GO:0006614">
    <property type="term" value="P:SRP-dependent cotranslational protein targeting to membrane"/>
    <property type="evidence" value="ECO:0007669"/>
    <property type="project" value="InterPro"/>
</dbReference>
<reference evidence="4 5" key="1">
    <citation type="journal article" date="2006" name="Proc. Natl. Acad. Sci. U.S.A.">
        <title>Genomic analysis of the uncultivated marine crenarchaeote Cenarchaeum symbiosum.</title>
        <authorList>
            <person name="Hallam S.J."/>
            <person name="Konstantinidis K.T."/>
            <person name="Putnam N."/>
            <person name="Schleper C."/>
            <person name="Watanabe Y."/>
            <person name="Sugahara J."/>
            <person name="Preston C."/>
            <person name="de la Torre J."/>
            <person name="Richardson P.M."/>
            <person name="DeLong E.F."/>
        </authorList>
    </citation>
    <scope>NUCLEOTIDE SEQUENCE [LARGE SCALE GENOMIC DNA]</scope>
    <source>
        <strain evidence="5">A</strain>
    </source>
</reference>
<dbReference type="InterPro" id="IPR002778">
    <property type="entry name" value="Signal_recog_particle_SRP19"/>
</dbReference>
<keyword evidence="5" id="KW-1185">Reference proteome</keyword>
<dbReference type="InterPro" id="IPR036521">
    <property type="entry name" value="SRP19-like_sf"/>
</dbReference>
<dbReference type="GO" id="GO:0048500">
    <property type="term" value="C:signal recognition particle"/>
    <property type="evidence" value="ECO:0007669"/>
    <property type="project" value="InterPro"/>
</dbReference>
<proteinExistence type="predicted"/>
<evidence type="ECO:0000256" key="2">
    <source>
        <dbReference type="ARBA" id="ARBA00023135"/>
    </source>
</evidence>
<dbReference type="AlphaFoldDB" id="A0RXG6"/>